<evidence type="ECO:0000313" key="4">
    <source>
        <dbReference type="Proteomes" id="UP001628179"/>
    </source>
</evidence>
<dbReference type="Pfam" id="PF24883">
    <property type="entry name" value="NPHP3_N"/>
    <property type="match status" value="1"/>
</dbReference>
<evidence type="ECO:0000256" key="1">
    <source>
        <dbReference type="ARBA" id="ARBA00022737"/>
    </source>
</evidence>
<dbReference type="SUPFAM" id="SSF52540">
    <property type="entry name" value="P-loop containing nucleoside triphosphate hydrolases"/>
    <property type="match status" value="1"/>
</dbReference>
<dbReference type="Gene3D" id="3.40.50.300">
    <property type="entry name" value="P-loop containing nucleotide triphosphate hydrolases"/>
    <property type="match status" value="1"/>
</dbReference>
<accession>A0ABQ0G2B1</accession>
<gene>
    <name evidence="3" type="ORF">MFIFM68171_02069</name>
</gene>
<evidence type="ECO:0000259" key="2">
    <source>
        <dbReference type="Pfam" id="PF24883"/>
    </source>
</evidence>
<dbReference type="PANTHER" id="PTHR10039:SF5">
    <property type="entry name" value="NACHT DOMAIN-CONTAINING PROTEIN"/>
    <property type="match status" value="1"/>
</dbReference>
<name>A0ABQ0G2B1_9PEZI</name>
<feature type="domain" description="Nephrocystin 3-like N-terminal" evidence="2">
    <location>
        <begin position="257"/>
        <end position="441"/>
    </location>
</feature>
<sequence length="973" mass="112365">MDPVTAFQVGASVIAFVDFAYTLVSTGYEVYKSPDGRTGRIVQLSKVAEDLNSVRARIEKGIARFPSSESDHELLILCQECRRIGAALESTVQSLTARGTSKLNYAKSSFVVATKGLWKDGEIQALNESLEQVRSRVMMALMISVWQDVKLVERSNETIQRKLDDIASQLGEVEKPIIQEVANIRASNPTGIENQNEPRERQVQTLAEDLWLFNWQPDLDGQGVPSSQWINRAILKSLSFTDMDNRDTMVTQAYKNTFQWVFSRGAGACGFSQWLETDSSDVFWITGKPGSGKSTLMKYITSCRQQLEKHLGEWANGLPLIWATYYFWDAGSNQLQKSREGMMRTLLYRCLEQRPDLLPLVTPRRYAMYSVLNHAHFRAPAWEWEELHKALSRLAAESSKSFRLVLFIDGLDEFSGDRAQMISFIKLLNTEYDIKICVSSRPWTEFADALGQNPRLTMQSLTRNDILFFIKHQLEGHQAFMERQKASSTTQSLIDDIAQGAEGVFLWVAVVVRSVIQLLTAGKTIREIRSFVRSIPPDMSELFTKIWDAIEPKWKEASSRLFQVKVAALNIMRLDVKLLWRIEEGPLPDGKDDEVIRVIWPILRRKLDMHTRGILEIAASGSVEFLHRSAKDWILGHEIWNTIKSKTPPEYDPSLALLKAATTQLLPNTDLYSAWSEIASLLTAARNVANRPEVVPRLVVALDELNSILSHLAGADECKNPTMFSTMHWVSRFDKDRYKFSDHDAETCFVELAARFAILPYVKAKVSLHPELLRQPRRRKRMSLLEGAIYGPDEELVSRWAHTDEWSGSRQLPIPQRWELINCLLDAGDSPGRKAYRRKCQRASWKLPSGWSILEQVSGEWEWREREWEREWERELKREREQGREWERAQVRERKRERRRERAQMRVRLREREREREREWELMRSQQNMVNPSGIYFDEVLRLLQEAQTTRQKPGSTTATWGGLTERFLQLLH</sequence>
<organism evidence="3 4">
    <name type="scientific">Madurella fahalii</name>
    <dbReference type="NCBI Taxonomy" id="1157608"/>
    <lineage>
        <taxon>Eukaryota</taxon>
        <taxon>Fungi</taxon>
        <taxon>Dikarya</taxon>
        <taxon>Ascomycota</taxon>
        <taxon>Pezizomycotina</taxon>
        <taxon>Sordariomycetes</taxon>
        <taxon>Sordariomycetidae</taxon>
        <taxon>Sordariales</taxon>
        <taxon>Sordariales incertae sedis</taxon>
        <taxon>Madurella</taxon>
    </lineage>
</organism>
<protein>
    <recommendedName>
        <fullName evidence="2">Nephrocystin 3-like N-terminal domain-containing protein</fullName>
    </recommendedName>
</protein>
<comment type="caution">
    <text evidence="3">The sequence shown here is derived from an EMBL/GenBank/DDBJ whole genome shotgun (WGS) entry which is preliminary data.</text>
</comment>
<dbReference type="InterPro" id="IPR056884">
    <property type="entry name" value="NPHP3-like_N"/>
</dbReference>
<dbReference type="EMBL" id="BAAFSV010000001">
    <property type="protein sequence ID" value="GAB1311859.1"/>
    <property type="molecule type" value="Genomic_DNA"/>
</dbReference>
<dbReference type="RefSeq" id="XP_070913592.1">
    <property type="nucleotide sequence ID" value="XM_071057491.1"/>
</dbReference>
<keyword evidence="4" id="KW-1185">Reference proteome</keyword>
<reference evidence="3 4" key="1">
    <citation type="submission" date="2024-09" db="EMBL/GenBank/DDBJ databases">
        <title>Itraconazole resistance in Madurella fahalii resulting from another homologue of gene encoding cytochrome P450 14-alpha sterol demethylase (CYP51).</title>
        <authorList>
            <person name="Yoshioka I."/>
            <person name="Fahal A.H."/>
            <person name="Kaneko S."/>
            <person name="Yaguchi T."/>
        </authorList>
    </citation>
    <scope>NUCLEOTIDE SEQUENCE [LARGE SCALE GENOMIC DNA]</scope>
    <source>
        <strain evidence="3 4">IFM 68171</strain>
    </source>
</reference>
<dbReference type="PANTHER" id="PTHR10039">
    <property type="entry name" value="AMELOGENIN"/>
    <property type="match status" value="1"/>
</dbReference>
<evidence type="ECO:0000313" key="3">
    <source>
        <dbReference type="EMBL" id="GAB1311859.1"/>
    </source>
</evidence>
<dbReference type="InterPro" id="IPR027417">
    <property type="entry name" value="P-loop_NTPase"/>
</dbReference>
<dbReference type="Proteomes" id="UP001628179">
    <property type="component" value="Unassembled WGS sequence"/>
</dbReference>
<keyword evidence="1" id="KW-0677">Repeat</keyword>
<dbReference type="GeneID" id="98172814"/>
<proteinExistence type="predicted"/>